<dbReference type="PANTHER" id="PTHR43441">
    <property type="entry name" value="RIBOSOMAL-PROTEIN-SERINE ACETYLTRANSFERASE"/>
    <property type="match status" value="1"/>
</dbReference>
<name>A0A0H0XNK5_9SPHN</name>
<dbReference type="GO" id="GO:0005737">
    <property type="term" value="C:cytoplasm"/>
    <property type="evidence" value="ECO:0007669"/>
    <property type="project" value="TreeGrafter"/>
</dbReference>
<dbReference type="GO" id="GO:1990189">
    <property type="term" value="F:protein N-terminal-serine acetyltransferase activity"/>
    <property type="evidence" value="ECO:0007669"/>
    <property type="project" value="TreeGrafter"/>
</dbReference>
<dbReference type="AlphaFoldDB" id="A0A0H0XNK5"/>
<dbReference type="EMBL" id="LBHU01000002">
    <property type="protein sequence ID" value="KLI63527.1"/>
    <property type="molecule type" value="Genomic_DNA"/>
</dbReference>
<dbReference type="GO" id="GO:0008999">
    <property type="term" value="F:protein-N-terminal-alanine acetyltransferase activity"/>
    <property type="evidence" value="ECO:0007669"/>
    <property type="project" value="TreeGrafter"/>
</dbReference>
<gene>
    <name evidence="2" type="ORF">AAV99_07105</name>
</gene>
<dbReference type="Pfam" id="PF13302">
    <property type="entry name" value="Acetyltransf_3"/>
    <property type="match status" value="1"/>
</dbReference>
<evidence type="ECO:0000313" key="2">
    <source>
        <dbReference type="EMBL" id="KLI63527.1"/>
    </source>
</evidence>
<dbReference type="PANTHER" id="PTHR43441:SF11">
    <property type="entry name" value="RIBOSOMAL-PROTEIN-SERINE ACETYLTRANSFERASE"/>
    <property type="match status" value="1"/>
</dbReference>
<feature type="domain" description="N-acetyltransferase" evidence="1">
    <location>
        <begin position="23"/>
        <end position="169"/>
    </location>
</feature>
<evidence type="ECO:0000313" key="3">
    <source>
        <dbReference type="Proteomes" id="UP000053455"/>
    </source>
</evidence>
<protein>
    <recommendedName>
        <fullName evidence="1">N-acetyltransferase domain-containing protein</fullName>
    </recommendedName>
</protein>
<dbReference type="Gene3D" id="3.40.630.30">
    <property type="match status" value="1"/>
</dbReference>
<dbReference type="InterPro" id="IPR016181">
    <property type="entry name" value="Acyl_CoA_acyltransferase"/>
</dbReference>
<dbReference type="Proteomes" id="UP000053455">
    <property type="component" value="Unassembled WGS sequence"/>
</dbReference>
<reference evidence="2 3" key="1">
    <citation type="submission" date="2015-04" db="EMBL/GenBank/DDBJ databases">
        <title>The draft genome sequence of Erythrobacter marinus HWDM-33.</title>
        <authorList>
            <person name="Zhuang L."/>
            <person name="Liu Y."/>
            <person name="Shao Z."/>
        </authorList>
    </citation>
    <scope>NUCLEOTIDE SEQUENCE [LARGE SCALE GENOMIC DNA]</scope>
    <source>
        <strain evidence="2 3">HWDM-33</strain>
    </source>
</reference>
<organism evidence="2 3">
    <name type="scientific">Aurantiacibacter marinus</name>
    <dbReference type="NCBI Taxonomy" id="874156"/>
    <lineage>
        <taxon>Bacteria</taxon>
        <taxon>Pseudomonadati</taxon>
        <taxon>Pseudomonadota</taxon>
        <taxon>Alphaproteobacteria</taxon>
        <taxon>Sphingomonadales</taxon>
        <taxon>Erythrobacteraceae</taxon>
        <taxon>Aurantiacibacter</taxon>
    </lineage>
</organism>
<dbReference type="PATRIC" id="fig|874156.12.peg.1461"/>
<dbReference type="InterPro" id="IPR051908">
    <property type="entry name" value="Ribosomal_N-acetyltransferase"/>
</dbReference>
<comment type="caution">
    <text evidence="2">The sequence shown here is derived from an EMBL/GenBank/DDBJ whole genome shotgun (WGS) entry which is preliminary data.</text>
</comment>
<proteinExistence type="predicted"/>
<keyword evidence="3" id="KW-1185">Reference proteome</keyword>
<sequence>MTDTPTLTTDRFVCRALEAGDTEAFWPAFSDAAQMRYWSRGPFNEMDKLREYLLDSSAGRSWVAVPKKGGAPVFRLFTSESSPGVAEIGYIMIPGHEGQGIARECLSALITHLFRADGYHRIFGDVDPRNTASARLLLDLGFTREAHLRHAMKTHIGWCDTWLFGLLCDEWQG</sequence>
<evidence type="ECO:0000259" key="1">
    <source>
        <dbReference type="PROSITE" id="PS51186"/>
    </source>
</evidence>
<dbReference type="InterPro" id="IPR000182">
    <property type="entry name" value="GNAT_dom"/>
</dbReference>
<dbReference type="PROSITE" id="PS51186">
    <property type="entry name" value="GNAT"/>
    <property type="match status" value="1"/>
</dbReference>
<dbReference type="STRING" id="874156.GCA_001021555_01898"/>
<dbReference type="SUPFAM" id="SSF55729">
    <property type="entry name" value="Acyl-CoA N-acyltransferases (Nat)"/>
    <property type="match status" value="1"/>
</dbReference>
<accession>A0A0H0XNK5</accession>
<dbReference type="OrthoDB" id="5295305at2"/>
<dbReference type="CDD" id="cd04301">
    <property type="entry name" value="NAT_SF"/>
    <property type="match status" value="1"/>
</dbReference>
<dbReference type="RefSeq" id="WP_047093341.1">
    <property type="nucleotide sequence ID" value="NZ_LBHU01000002.1"/>
</dbReference>